<proteinExistence type="inferred from homology"/>
<gene>
    <name evidence="3" type="ORF">P5G61_17515</name>
</gene>
<dbReference type="EMBL" id="JAROCD010000008">
    <property type="protein sequence ID" value="MDN4603040.1"/>
    <property type="molecule type" value="Genomic_DNA"/>
</dbReference>
<name>A0ABT8JD52_9BACL</name>
<dbReference type="InterPro" id="IPR000600">
    <property type="entry name" value="ROK"/>
</dbReference>
<evidence type="ECO:0000256" key="1">
    <source>
        <dbReference type="ARBA" id="ARBA00006479"/>
    </source>
</evidence>
<evidence type="ECO:0000256" key="2">
    <source>
        <dbReference type="SAM" id="MobiDB-lite"/>
    </source>
</evidence>
<comment type="caution">
    <text evidence="3">The sequence shown here is derived from an EMBL/GenBank/DDBJ whole genome shotgun (WGS) entry which is preliminary data.</text>
</comment>
<keyword evidence="4" id="KW-1185">Reference proteome</keyword>
<evidence type="ECO:0000313" key="3">
    <source>
        <dbReference type="EMBL" id="MDN4603040.1"/>
    </source>
</evidence>
<accession>A0ABT8JD52</accession>
<organism evidence="3 4">
    <name type="scientific">Paenibacillus vandeheii</name>
    <dbReference type="NCBI Taxonomy" id="3035917"/>
    <lineage>
        <taxon>Bacteria</taxon>
        <taxon>Bacillati</taxon>
        <taxon>Bacillota</taxon>
        <taxon>Bacilli</taxon>
        <taxon>Bacillales</taxon>
        <taxon>Paenibacillaceae</taxon>
        <taxon>Paenibacillus</taxon>
    </lineage>
</organism>
<feature type="compositionally biased region" description="Polar residues" evidence="2">
    <location>
        <begin position="334"/>
        <end position="345"/>
    </location>
</feature>
<dbReference type="PANTHER" id="PTHR18964:SF149">
    <property type="entry name" value="BIFUNCTIONAL UDP-N-ACETYLGLUCOSAMINE 2-EPIMERASE_N-ACETYLMANNOSAMINE KINASE"/>
    <property type="match status" value="1"/>
</dbReference>
<reference evidence="3" key="1">
    <citation type="submission" date="2023-03" db="EMBL/GenBank/DDBJ databases">
        <title>MT1 and MT2 Draft Genomes of Novel Species.</title>
        <authorList>
            <person name="Venkateswaran K."/>
        </authorList>
    </citation>
    <scope>NUCLEOTIDE SEQUENCE</scope>
    <source>
        <strain evidence="3">F6_3S_P_1C</strain>
    </source>
</reference>
<evidence type="ECO:0000313" key="4">
    <source>
        <dbReference type="Proteomes" id="UP001174205"/>
    </source>
</evidence>
<dbReference type="InterPro" id="IPR043129">
    <property type="entry name" value="ATPase_NBD"/>
</dbReference>
<feature type="region of interest" description="Disordered" evidence="2">
    <location>
        <begin position="326"/>
        <end position="345"/>
    </location>
</feature>
<dbReference type="Proteomes" id="UP001174205">
    <property type="component" value="Unassembled WGS sequence"/>
</dbReference>
<sequence length="345" mass="37786">MNPDVTIAIDAGGTFLKGGVLCDGDLLPQFYVKRSSRSNSSAYEIAANLADVIHELAAGYVAYMEQLSSDKETAVGFPNFHIGFAFPGPFEYETGVSRIQGLNKYEQLYERNLKTLLRRKLTALAAEHSAPTWMTRLAAANICFGNDAAMFALGVSRLFPQDRLLCLTLGTGLGSGFVENGSMVSGKWGIPDSGMLYAEKYKGETVDDLFGSRGILALADSHDARKEGEDVYDLAIAARQGVSSATLVWQLYGQRLGEMLRPYVEEFRPAGLILGGQIAGTYDLFGEALSEALLPEVIPLYHEKQMQEHVFHGIFQLVKNTYSTNKGENKYDARTTNQASRHPDA</sequence>
<dbReference type="Gene3D" id="3.30.420.40">
    <property type="match status" value="2"/>
</dbReference>
<dbReference type="Pfam" id="PF00480">
    <property type="entry name" value="ROK"/>
    <property type="match status" value="1"/>
</dbReference>
<comment type="similarity">
    <text evidence="1">Belongs to the ROK (NagC/XylR) family.</text>
</comment>
<dbReference type="PANTHER" id="PTHR18964">
    <property type="entry name" value="ROK (REPRESSOR, ORF, KINASE) FAMILY"/>
    <property type="match status" value="1"/>
</dbReference>
<protein>
    <submittedName>
        <fullName evidence="3">ROK family protein</fullName>
    </submittedName>
</protein>
<dbReference type="RefSeq" id="WP_301247689.1">
    <property type="nucleotide sequence ID" value="NZ_JAROCD010000008.1"/>
</dbReference>
<dbReference type="SUPFAM" id="SSF53067">
    <property type="entry name" value="Actin-like ATPase domain"/>
    <property type="match status" value="1"/>
</dbReference>